<name>A0AA88J019_FICCA</name>
<dbReference type="AlphaFoldDB" id="A0AA88J019"/>
<evidence type="ECO:0000256" key="1">
    <source>
        <dbReference type="SAM" id="MobiDB-lite"/>
    </source>
</evidence>
<sequence>MVESRPGKLEARENGGEVEREKKRENGGKGRGGGDEFRGRVWRRK</sequence>
<dbReference type="Proteomes" id="UP001187192">
    <property type="component" value="Unassembled WGS sequence"/>
</dbReference>
<feature type="region of interest" description="Disordered" evidence="1">
    <location>
        <begin position="1"/>
        <end position="45"/>
    </location>
</feature>
<organism evidence="2 3">
    <name type="scientific">Ficus carica</name>
    <name type="common">Common fig</name>
    <dbReference type="NCBI Taxonomy" id="3494"/>
    <lineage>
        <taxon>Eukaryota</taxon>
        <taxon>Viridiplantae</taxon>
        <taxon>Streptophyta</taxon>
        <taxon>Embryophyta</taxon>
        <taxon>Tracheophyta</taxon>
        <taxon>Spermatophyta</taxon>
        <taxon>Magnoliopsida</taxon>
        <taxon>eudicotyledons</taxon>
        <taxon>Gunneridae</taxon>
        <taxon>Pentapetalae</taxon>
        <taxon>rosids</taxon>
        <taxon>fabids</taxon>
        <taxon>Rosales</taxon>
        <taxon>Moraceae</taxon>
        <taxon>Ficeae</taxon>
        <taxon>Ficus</taxon>
    </lineage>
</organism>
<gene>
    <name evidence="2" type="ORF">TIFTF001_027290</name>
</gene>
<protein>
    <submittedName>
        <fullName evidence="2">Uncharacterized protein</fullName>
    </submittedName>
</protein>
<feature type="compositionally biased region" description="Basic and acidic residues" evidence="1">
    <location>
        <begin position="1"/>
        <end position="39"/>
    </location>
</feature>
<comment type="caution">
    <text evidence="2">The sequence shown here is derived from an EMBL/GenBank/DDBJ whole genome shotgun (WGS) entry which is preliminary data.</text>
</comment>
<dbReference type="EMBL" id="BTGU01000076">
    <property type="protein sequence ID" value="GMN58177.1"/>
    <property type="molecule type" value="Genomic_DNA"/>
</dbReference>
<evidence type="ECO:0000313" key="2">
    <source>
        <dbReference type="EMBL" id="GMN58177.1"/>
    </source>
</evidence>
<reference evidence="2" key="1">
    <citation type="submission" date="2023-07" db="EMBL/GenBank/DDBJ databases">
        <title>draft genome sequence of fig (Ficus carica).</title>
        <authorList>
            <person name="Takahashi T."/>
            <person name="Nishimura K."/>
        </authorList>
    </citation>
    <scope>NUCLEOTIDE SEQUENCE</scope>
</reference>
<proteinExistence type="predicted"/>
<evidence type="ECO:0000313" key="3">
    <source>
        <dbReference type="Proteomes" id="UP001187192"/>
    </source>
</evidence>
<accession>A0AA88J019</accession>
<keyword evidence="3" id="KW-1185">Reference proteome</keyword>